<organism evidence="9">
    <name type="scientific">hydrothermal vent metagenome</name>
    <dbReference type="NCBI Taxonomy" id="652676"/>
    <lineage>
        <taxon>unclassified sequences</taxon>
        <taxon>metagenomes</taxon>
        <taxon>ecological metagenomes</taxon>
    </lineage>
</organism>
<evidence type="ECO:0000256" key="5">
    <source>
        <dbReference type="ARBA" id="ARBA00022985"/>
    </source>
</evidence>
<reference evidence="9" key="1">
    <citation type="submission" date="2018-06" db="EMBL/GenBank/DDBJ databases">
        <authorList>
            <person name="Zhirakovskaya E."/>
        </authorList>
    </citation>
    <scope>NUCLEOTIDE SEQUENCE</scope>
</reference>
<dbReference type="InterPro" id="IPR050256">
    <property type="entry name" value="Glycosyltransferase_2"/>
</dbReference>
<sequence length="264" mass="30096">MKLPNRPYLSIVIPIKDEEENIEPLSDEVNEALGNFKKDWECIWVDDGSTDGSTEALRALHKRDPRHTLLSLGRNYGQSTAMVAGFNNARGELIATLDGDSQNDPADLPTLIKKLESGNFDMVNGYRATRRDTIVRKISSKIANNFRTRLTGESVSDVGCSIRVFKRHCLDGIPEFEGMHRFLPTLINMRGWKITEIPVNHRPRVKGHTKYGINNRLWVGLIDTFAVRWYRSRIILFSVKEHLRTDQSARTYSSDKAGKKKAQR</sequence>
<keyword evidence="1" id="KW-1003">Cell membrane</keyword>
<protein>
    <submittedName>
        <fullName evidence="9">Glycosyl transferase, family 2</fullName>
    </submittedName>
</protein>
<dbReference type="InterPro" id="IPR001173">
    <property type="entry name" value="Glyco_trans_2-like"/>
</dbReference>
<evidence type="ECO:0000256" key="1">
    <source>
        <dbReference type="ARBA" id="ARBA00022475"/>
    </source>
</evidence>
<evidence type="ECO:0000256" key="3">
    <source>
        <dbReference type="ARBA" id="ARBA00022679"/>
    </source>
</evidence>
<evidence type="ECO:0000256" key="2">
    <source>
        <dbReference type="ARBA" id="ARBA00022676"/>
    </source>
</evidence>
<dbReference type="SUPFAM" id="SSF53448">
    <property type="entry name" value="Nucleotide-diphospho-sugar transferases"/>
    <property type="match status" value="1"/>
</dbReference>
<dbReference type="CDD" id="cd04187">
    <property type="entry name" value="DPM1_like_bac"/>
    <property type="match status" value="1"/>
</dbReference>
<keyword evidence="5" id="KW-0448">Lipopolysaccharide biosynthesis</keyword>
<dbReference type="GO" id="GO:0009103">
    <property type="term" value="P:lipopolysaccharide biosynthetic process"/>
    <property type="evidence" value="ECO:0007669"/>
    <property type="project" value="UniProtKB-KW"/>
</dbReference>
<dbReference type="GO" id="GO:0005886">
    <property type="term" value="C:plasma membrane"/>
    <property type="evidence" value="ECO:0007669"/>
    <property type="project" value="TreeGrafter"/>
</dbReference>
<dbReference type="Gene3D" id="3.90.550.10">
    <property type="entry name" value="Spore Coat Polysaccharide Biosynthesis Protein SpsA, Chain A"/>
    <property type="match status" value="1"/>
</dbReference>
<dbReference type="AlphaFoldDB" id="A0A3B0UYY8"/>
<keyword evidence="2" id="KW-0328">Glycosyltransferase</keyword>
<keyword evidence="7" id="KW-0472">Membrane</keyword>
<gene>
    <name evidence="9" type="ORF">MNBD_DELTA02-323</name>
</gene>
<dbReference type="Pfam" id="PF00535">
    <property type="entry name" value="Glycos_transf_2"/>
    <property type="match status" value="1"/>
</dbReference>
<evidence type="ECO:0000259" key="8">
    <source>
        <dbReference type="Pfam" id="PF00535"/>
    </source>
</evidence>
<dbReference type="EMBL" id="UOEZ01000035">
    <property type="protein sequence ID" value="VAW36011.1"/>
    <property type="molecule type" value="Genomic_DNA"/>
</dbReference>
<evidence type="ECO:0000256" key="7">
    <source>
        <dbReference type="ARBA" id="ARBA00023136"/>
    </source>
</evidence>
<evidence type="ECO:0000256" key="6">
    <source>
        <dbReference type="ARBA" id="ARBA00022989"/>
    </source>
</evidence>
<dbReference type="PANTHER" id="PTHR48090">
    <property type="entry name" value="UNDECAPRENYL-PHOSPHATE 4-DEOXY-4-FORMAMIDO-L-ARABINOSE TRANSFERASE-RELATED"/>
    <property type="match status" value="1"/>
</dbReference>
<evidence type="ECO:0000256" key="4">
    <source>
        <dbReference type="ARBA" id="ARBA00022692"/>
    </source>
</evidence>
<evidence type="ECO:0000313" key="9">
    <source>
        <dbReference type="EMBL" id="VAW36011.1"/>
    </source>
</evidence>
<keyword evidence="3 9" id="KW-0808">Transferase</keyword>
<name>A0A3B0UYY8_9ZZZZ</name>
<feature type="domain" description="Glycosyltransferase 2-like" evidence="8">
    <location>
        <begin position="10"/>
        <end position="168"/>
    </location>
</feature>
<accession>A0A3B0UYY8</accession>
<keyword evidence="4" id="KW-0812">Transmembrane</keyword>
<dbReference type="PANTHER" id="PTHR48090:SF3">
    <property type="entry name" value="UNDECAPRENYL-PHOSPHATE 4-DEOXY-4-FORMAMIDO-L-ARABINOSE TRANSFERASE"/>
    <property type="match status" value="1"/>
</dbReference>
<dbReference type="GO" id="GO:0099621">
    <property type="term" value="F:undecaprenyl-phosphate 4-deoxy-4-formamido-L-arabinose transferase activity"/>
    <property type="evidence" value="ECO:0007669"/>
    <property type="project" value="TreeGrafter"/>
</dbReference>
<proteinExistence type="predicted"/>
<keyword evidence="6" id="KW-1133">Transmembrane helix</keyword>
<dbReference type="InterPro" id="IPR029044">
    <property type="entry name" value="Nucleotide-diphossugar_trans"/>
</dbReference>